<comment type="caution">
    <text evidence="2">The sequence shown here is derived from an EMBL/GenBank/DDBJ whole genome shotgun (WGS) entry which is preliminary data.</text>
</comment>
<keyword evidence="3" id="KW-1185">Reference proteome</keyword>
<evidence type="ECO:0000256" key="1">
    <source>
        <dbReference type="SAM" id="Phobius"/>
    </source>
</evidence>
<reference evidence="2 3" key="1">
    <citation type="submission" date="2019-04" db="EMBL/GenBank/DDBJ databases">
        <authorList>
            <person name="Feng G."/>
            <person name="Zhang J."/>
            <person name="Zhu H."/>
        </authorList>
    </citation>
    <scope>NUCLEOTIDE SEQUENCE [LARGE SCALE GENOMIC DNA]</scope>
    <source>
        <strain evidence="2 3">JCM 19491</strain>
    </source>
</reference>
<feature type="transmembrane region" description="Helical" evidence="1">
    <location>
        <begin position="82"/>
        <end position="101"/>
    </location>
</feature>
<accession>A0A4Z0MRS4</accession>
<dbReference type="Proteomes" id="UP000298284">
    <property type="component" value="Unassembled WGS sequence"/>
</dbReference>
<organism evidence="2 3">
    <name type="scientific">Hymenobacter wooponensis</name>
    <dbReference type="NCBI Taxonomy" id="1525360"/>
    <lineage>
        <taxon>Bacteria</taxon>
        <taxon>Pseudomonadati</taxon>
        <taxon>Bacteroidota</taxon>
        <taxon>Cytophagia</taxon>
        <taxon>Cytophagales</taxon>
        <taxon>Hymenobacteraceae</taxon>
        <taxon>Hymenobacter</taxon>
    </lineage>
</organism>
<feature type="transmembrane region" description="Helical" evidence="1">
    <location>
        <begin position="52"/>
        <end position="76"/>
    </location>
</feature>
<keyword evidence="1" id="KW-1133">Transmembrane helix</keyword>
<dbReference type="RefSeq" id="WP_135528685.1">
    <property type="nucleotide sequence ID" value="NZ_SRKZ01000001.1"/>
</dbReference>
<feature type="transmembrane region" description="Helical" evidence="1">
    <location>
        <begin position="131"/>
        <end position="151"/>
    </location>
</feature>
<name>A0A4Z0MRS4_9BACT</name>
<keyword evidence="1" id="KW-0812">Transmembrane</keyword>
<dbReference type="AlphaFoldDB" id="A0A4Z0MRS4"/>
<gene>
    <name evidence="2" type="ORF">EU557_01675</name>
</gene>
<feature type="transmembrane region" description="Helical" evidence="1">
    <location>
        <begin position="20"/>
        <end position="40"/>
    </location>
</feature>
<proteinExistence type="predicted"/>
<protein>
    <submittedName>
        <fullName evidence="2">Uncharacterized protein</fullName>
    </submittedName>
</protein>
<evidence type="ECO:0000313" key="2">
    <source>
        <dbReference type="EMBL" id="TGD82523.1"/>
    </source>
</evidence>
<evidence type="ECO:0000313" key="3">
    <source>
        <dbReference type="Proteomes" id="UP000298284"/>
    </source>
</evidence>
<dbReference type="EMBL" id="SRKZ01000001">
    <property type="protein sequence ID" value="TGD82523.1"/>
    <property type="molecule type" value="Genomic_DNA"/>
</dbReference>
<sequence length="154" mass="17747">MRSEYDYADYSQKKQTSKWLWLLVVVVGLYFMYWAVKSCYEESVICRGQGCLIVWIETAFVFGLAYLLLMPTYAWIAAGRPGWVGILAAGGVALSFGLLYFHTSHFEEGTSTWSNLSFWHQRESAAIPSHLLLSIGITGLLLFFRAAFYWFRRR</sequence>
<keyword evidence="1" id="KW-0472">Membrane</keyword>